<reference evidence="1 2" key="1">
    <citation type="submission" date="2023-02" db="EMBL/GenBank/DDBJ databases">
        <title>LHISI_Scaffold_Assembly.</title>
        <authorList>
            <person name="Stuart O.P."/>
            <person name="Cleave R."/>
            <person name="Magrath M.J.L."/>
            <person name="Mikheyev A.S."/>
        </authorList>
    </citation>
    <scope>NUCLEOTIDE SEQUENCE [LARGE SCALE GENOMIC DNA]</scope>
    <source>
        <strain evidence="1">Daus_M_001</strain>
        <tissue evidence="1">Leg muscle</tissue>
    </source>
</reference>
<sequence length="111" mass="12618">MLGSLGCTLTRQKKKTEWRNWRIEEMTTKKRPKCAHYVGQVIKKIGPVEFTVKFLQRKGLSSNFHWPAVQDESEVGICDIATKLPKPISKGTARTSDIFSLPFAFLPLIVL</sequence>
<dbReference type="Proteomes" id="UP001159363">
    <property type="component" value="Chromosome 3"/>
</dbReference>
<evidence type="ECO:0000313" key="2">
    <source>
        <dbReference type="Proteomes" id="UP001159363"/>
    </source>
</evidence>
<dbReference type="EMBL" id="JARBHB010000003">
    <property type="protein sequence ID" value="KAJ8888499.1"/>
    <property type="molecule type" value="Genomic_DNA"/>
</dbReference>
<proteinExistence type="predicted"/>
<accession>A0ABQ9HVT6</accession>
<gene>
    <name evidence="1" type="ORF">PR048_007990</name>
</gene>
<protein>
    <recommendedName>
        <fullName evidence="3">Reverse transcriptase domain-containing protein</fullName>
    </recommendedName>
</protein>
<evidence type="ECO:0000313" key="1">
    <source>
        <dbReference type="EMBL" id="KAJ8888499.1"/>
    </source>
</evidence>
<evidence type="ECO:0008006" key="3">
    <source>
        <dbReference type="Google" id="ProtNLM"/>
    </source>
</evidence>
<keyword evidence="2" id="KW-1185">Reference proteome</keyword>
<comment type="caution">
    <text evidence="1">The sequence shown here is derived from an EMBL/GenBank/DDBJ whole genome shotgun (WGS) entry which is preliminary data.</text>
</comment>
<name>A0ABQ9HVT6_9NEOP</name>
<organism evidence="1 2">
    <name type="scientific">Dryococelus australis</name>
    <dbReference type="NCBI Taxonomy" id="614101"/>
    <lineage>
        <taxon>Eukaryota</taxon>
        <taxon>Metazoa</taxon>
        <taxon>Ecdysozoa</taxon>
        <taxon>Arthropoda</taxon>
        <taxon>Hexapoda</taxon>
        <taxon>Insecta</taxon>
        <taxon>Pterygota</taxon>
        <taxon>Neoptera</taxon>
        <taxon>Polyneoptera</taxon>
        <taxon>Phasmatodea</taxon>
        <taxon>Verophasmatodea</taxon>
        <taxon>Anareolatae</taxon>
        <taxon>Phasmatidae</taxon>
        <taxon>Eurycanthinae</taxon>
        <taxon>Dryococelus</taxon>
    </lineage>
</organism>